<keyword evidence="5" id="KW-0694">RNA-binding</keyword>
<dbReference type="Pfam" id="PF00673">
    <property type="entry name" value="Ribosomal_L5_C"/>
    <property type="match status" value="1"/>
</dbReference>
<dbReference type="PROSITE" id="PS00358">
    <property type="entry name" value="RIBOSOMAL_L5"/>
    <property type="match status" value="1"/>
</dbReference>
<evidence type="ECO:0000256" key="5">
    <source>
        <dbReference type="HAMAP-Rule" id="MF_01333"/>
    </source>
</evidence>
<dbReference type="HAMAP" id="MF_01333_B">
    <property type="entry name" value="Ribosomal_uL5_B"/>
    <property type="match status" value="1"/>
</dbReference>
<keyword evidence="5" id="KW-0820">tRNA-binding</keyword>
<evidence type="ECO:0000256" key="2">
    <source>
        <dbReference type="ARBA" id="ARBA00022980"/>
    </source>
</evidence>
<name>A0A0G1RW06_9BACT</name>
<comment type="similarity">
    <text evidence="1 5 6">Belongs to the universal ribosomal protein uL5 family.</text>
</comment>
<feature type="domain" description="Large ribosomal subunit protein uL5 C-terminal" evidence="8">
    <location>
        <begin position="84"/>
        <end position="175"/>
    </location>
</feature>
<dbReference type="NCBIfam" id="NF000585">
    <property type="entry name" value="PRK00010.1"/>
    <property type="match status" value="1"/>
</dbReference>
<dbReference type="Proteomes" id="UP000034705">
    <property type="component" value="Unassembled WGS sequence"/>
</dbReference>
<keyword evidence="3 5" id="KW-0687">Ribonucleoprotein</keyword>
<sequence>MSFKDYYKKEVVPKLQKDFDYKNIHAVPTIKYVTVNIGLGAGLKDAKFLETTEKTLRRITGQKPVQTKARKSISGFKIRGGMIVGGKVTLHGLRMWDFLEKLIKVTCPRVRDFQGLSVRSFDGQGNYSIGFKEHIAFPEIRSDEIELIHGLQVTVGTSAKTNKEAEALLRHLGFPLKQV</sequence>
<dbReference type="GO" id="GO:0003735">
    <property type="term" value="F:structural constituent of ribosome"/>
    <property type="evidence" value="ECO:0007669"/>
    <property type="project" value="InterPro"/>
</dbReference>
<evidence type="ECO:0000256" key="6">
    <source>
        <dbReference type="RuleBase" id="RU003930"/>
    </source>
</evidence>
<dbReference type="InterPro" id="IPR031310">
    <property type="entry name" value="Ribosomal_uL5_N"/>
</dbReference>
<gene>
    <name evidence="5" type="primary">rplE</name>
    <name evidence="9" type="ORF">UX45_C0003G0024</name>
</gene>
<protein>
    <recommendedName>
        <fullName evidence="4 5">Large ribosomal subunit protein uL5</fullName>
    </recommendedName>
</protein>
<comment type="caution">
    <text evidence="9">The sequence shown here is derived from an EMBL/GenBank/DDBJ whole genome shotgun (WGS) entry which is preliminary data.</text>
</comment>
<dbReference type="InterPro" id="IPR020929">
    <property type="entry name" value="Ribosomal_uL5_CS"/>
</dbReference>
<evidence type="ECO:0000313" key="9">
    <source>
        <dbReference type="EMBL" id="KKU34133.1"/>
    </source>
</evidence>
<comment type="subunit">
    <text evidence="5">Part of the 50S ribosomal subunit; part of the 5S rRNA/L5/L18/L25 subcomplex. Contacts the 5S rRNA and the P site tRNA. Forms a bridge to the 30S subunit in the 70S ribosome.</text>
</comment>
<dbReference type="GO" id="GO:1990904">
    <property type="term" value="C:ribonucleoprotein complex"/>
    <property type="evidence" value="ECO:0007669"/>
    <property type="project" value="UniProtKB-KW"/>
</dbReference>
<reference evidence="9 10" key="1">
    <citation type="journal article" date="2015" name="Nature">
        <title>rRNA introns, odd ribosomes, and small enigmatic genomes across a large radiation of phyla.</title>
        <authorList>
            <person name="Brown C.T."/>
            <person name="Hug L.A."/>
            <person name="Thomas B.C."/>
            <person name="Sharon I."/>
            <person name="Castelle C.J."/>
            <person name="Singh A."/>
            <person name="Wilkins M.J."/>
            <person name="Williams K.H."/>
            <person name="Banfield J.F."/>
        </authorList>
    </citation>
    <scope>NUCLEOTIDE SEQUENCE [LARGE SCALE GENOMIC DNA]</scope>
</reference>
<dbReference type="PATRIC" id="fig|1619001.3.peg.211"/>
<dbReference type="GO" id="GO:0000049">
    <property type="term" value="F:tRNA binding"/>
    <property type="evidence" value="ECO:0007669"/>
    <property type="project" value="UniProtKB-UniRule"/>
</dbReference>
<evidence type="ECO:0000256" key="3">
    <source>
        <dbReference type="ARBA" id="ARBA00023274"/>
    </source>
</evidence>
<evidence type="ECO:0000313" key="10">
    <source>
        <dbReference type="Proteomes" id="UP000034705"/>
    </source>
</evidence>
<accession>A0A0G1RW06</accession>
<evidence type="ECO:0000259" key="7">
    <source>
        <dbReference type="Pfam" id="PF00281"/>
    </source>
</evidence>
<dbReference type="AlphaFoldDB" id="A0A0G1RW06"/>
<organism evidence="9 10">
    <name type="scientific">Candidatus Uhrbacteria bacterium GW2011_GWF2_46_218</name>
    <dbReference type="NCBI Taxonomy" id="1619001"/>
    <lineage>
        <taxon>Bacteria</taxon>
        <taxon>Candidatus Uhriibacteriota</taxon>
    </lineage>
</organism>
<dbReference type="FunFam" id="3.30.1440.10:FF:000001">
    <property type="entry name" value="50S ribosomal protein L5"/>
    <property type="match status" value="1"/>
</dbReference>
<dbReference type="EMBL" id="LCMG01000003">
    <property type="protein sequence ID" value="KKU34133.1"/>
    <property type="molecule type" value="Genomic_DNA"/>
</dbReference>
<evidence type="ECO:0000256" key="4">
    <source>
        <dbReference type="ARBA" id="ARBA00035245"/>
    </source>
</evidence>
<feature type="domain" description="Large ribosomal subunit protein uL5 N-terminal" evidence="7">
    <location>
        <begin position="23"/>
        <end position="79"/>
    </location>
</feature>
<proteinExistence type="inferred from homology"/>
<dbReference type="InterPro" id="IPR002132">
    <property type="entry name" value="Ribosomal_uL5"/>
</dbReference>
<dbReference type="PIRSF" id="PIRSF002161">
    <property type="entry name" value="Ribosomal_L5"/>
    <property type="match status" value="1"/>
</dbReference>
<evidence type="ECO:0000259" key="8">
    <source>
        <dbReference type="Pfam" id="PF00673"/>
    </source>
</evidence>
<dbReference type="InterPro" id="IPR022803">
    <property type="entry name" value="Ribosomal_uL5_dom_sf"/>
</dbReference>
<dbReference type="Gene3D" id="3.30.1440.10">
    <property type="match status" value="1"/>
</dbReference>
<dbReference type="GO" id="GO:0006412">
    <property type="term" value="P:translation"/>
    <property type="evidence" value="ECO:0007669"/>
    <property type="project" value="UniProtKB-UniRule"/>
</dbReference>
<dbReference type="InterPro" id="IPR031309">
    <property type="entry name" value="Ribosomal_uL5_C"/>
</dbReference>
<keyword evidence="5" id="KW-0699">rRNA-binding</keyword>
<dbReference type="Pfam" id="PF00281">
    <property type="entry name" value="Ribosomal_L5"/>
    <property type="match status" value="1"/>
</dbReference>
<dbReference type="GO" id="GO:0019843">
    <property type="term" value="F:rRNA binding"/>
    <property type="evidence" value="ECO:0007669"/>
    <property type="project" value="UniProtKB-UniRule"/>
</dbReference>
<keyword evidence="2 5" id="KW-0689">Ribosomal protein</keyword>
<dbReference type="InterPro" id="IPR020930">
    <property type="entry name" value="Ribosomal_uL5_bac-type"/>
</dbReference>
<evidence type="ECO:0000256" key="1">
    <source>
        <dbReference type="ARBA" id="ARBA00008553"/>
    </source>
</evidence>
<dbReference type="GO" id="GO:0005840">
    <property type="term" value="C:ribosome"/>
    <property type="evidence" value="ECO:0007669"/>
    <property type="project" value="UniProtKB-KW"/>
</dbReference>
<dbReference type="SUPFAM" id="SSF55282">
    <property type="entry name" value="RL5-like"/>
    <property type="match status" value="1"/>
</dbReference>
<dbReference type="PANTHER" id="PTHR11994">
    <property type="entry name" value="60S RIBOSOMAL PROTEIN L11-RELATED"/>
    <property type="match status" value="1"/>
</dbReference>
<comment type="function">
    <text evidence="5">This is 1 of the proteins that bind and probably mediate the attachment of the 5S RNA into the large ribosomal subunit, where it forms part of the central protuberance. In the 70S ribosome it contacts protein S13 of the 30S subunit (bridge B1b), connecting the 2 subunits; this bridge is implicated in subunit movement. Contacts the P site tRNA; the 5S rRNA and some of its associated proteins might help stabilize positioning of ribosome-bound tRNAs.</text>
</comment>